<dbReference type="GO" id="GO:0003700">
    <property type="term" value="F:DNA-binding transcription factor activity"/>
    <property type="evidence" value="ECO:0007669"/>
    <property type="project" value="TreeGrafter"/>
</dbReference>
<dbReference type="InterPro" id="IPR013096">
    <property type="entry name" value="Cupin_2"/>
</dbReference>
<dbReference type="RefSeq" id="WP_042629158.1">
    <property type="nucleotide sequence ID" value="NZ_BSTO01000008.1"/>
</dbReference>
<dbReference type="InterPro" id="IPR050807">
    <property type="entry name" value="TransReg_Diox_bact_type"/>
</dbReference>
<dbReference type="InterPro" id="IPR001387">
    <property type="entry name" value="Cro/C1-type_HTH"/>
</dbReference>
<dbReference type="SUPFAM" id="SSF47413">
    <property type="entry name" value="lambda repressor-like DNA-binding domains"/>
    <property type="match status" value="1"/>
</dbReference>
<keyword evidence="4" id="KW-1185">Reference proteome</keyword>
<dbReference type="OrthoDB" id="9814751at2"/>
<evidence type="ECO:0000256" key="1">
    <source>
        <dbReference type="ARBA" id="ARBA00023125"/>
    </source>
</evidence>
<dbReference type="Pfam" id="PF07883">
    <property type="entry name" value="Cupin_2"/>
    <property type="match status" value="1"/>
</dbReference>
<dbReference type="InterPro" id="IPR010982">
    <property type="entry name" value="Lambda_DNA-bd_dom_sf"/>
</dbReference>
<organism evidence="3 4">
    <name type="scientific">Burkholderia plantarii</name>
    <dbReference type="NCBI Taxonomy" id="41899"/>
    <lineage>
        <taxon>Bacteria</taxon>
        <taxon>Pseudomonadati</taxon>
        <taxon>Pseudomonadota</taxon>
        <taxon>Betaproteobacteria</taxon>
        <taxon>Burkholderiales</taxon>
        <taxon>Burkholderiaceae</taxon>
        <taxon>Burkholderia</taxon>
    </lineage>
</organism>
<proteinExistence type="predicted"/>
<evidence type="ECO:0000259" key="2">
    <source>
        <dbReference type="PROSITE" id="PS50943"/>
    </source>
</evidence>
<dbReference type="KEGG" id="bpla:bpln_2g29270"/>
<dbReference type="CDD" id="cd00093">
    <property type="entry name" value="HTH_XRE"/>
    <property type="match status" value="1"/>
</dbReference>
<dbReference type="SUPFAM" id="SSF51182">
    <property type="entry name" value="RmlC-like cupins"/>
    <property type="match status" value="1"/>
</dbReference>
<dbReference type="Pfam" id="PF01381">
    <property type="entry name" value="HTH_3"/>
    <property type="match status" value="1"/>
</dbReference>
<dbReference type="PROSITE" id="PS50943">
    <property type="entry name" value="HTH_CROC1"/>
    <property type="match status" value="1"/>
</dbReference>
<dbReference type="HOGENOM" id="CLU_085376_1_2_4"/>
<dbReference type="PANTHER" id="PTHR46797">
    <property type="entry name" value="HTH-TYPE TRANSCRIPTIONAL REGULATOR"/>
    <property type="match status" value="1"/>
</dbReference>
<feature type="domain" description="HTH cro/C1-type" evidence="2">
    <location>
        <begin position="19"/>
        <end position="73"/>
    </location>
</feature>
<dbReference type="KEGG" id="bgp:BGL_2c29230"/>
<dbReference type="EMBL" id="CP002581">
    <property type="protein sequence ID" value="AJK50977.1"/>
    <property type="molecule type" value="Genomic_DNA"/>
</dbReference>
<dbReference type="PANTHER" id="PTHR46797:SF1">
    <property type="entry name" value="METHYLPHOSPHONATE SYNTHASE"/>
    <property type="match status" value="1"/>
</dbReference>
<evidence type="ECO:0000313" key="4">
    <source>
        <dbReference type="Proteomes" id="UP000031838"/>
    </source>
</evidence>
<accession>A0A0B6S044</accession>
<reference evidence="3 4" key="2">
    <citation type="journal article" date="2016" name="Appl. Microbiol. Biotechnol.">
        <title>Mutations improving production and secretion of extracellular lipase by Burkholderia glumae PG1.</title>
        <authorList>
            <person name="Knapp A."/>
            <person name="Voget S."/>
            <person name="Gao R."/>
            <person name="Zaburannyi N."/>
            <person name="Krysciak D."/>
            <person name="Breuer M."/>
            <person name="Hauer B."/>
            <person name="Streit W.R."/>
            <person name="Muller R."/>
            <person name="Daniel R."/>
            <person name="Jaeger K.E."/>
        </authorList>
    </citation>
    <scope>NUCLEOTIDE SEQUENCE [LARGE SCALE GENOMIC DNA]</scope>
    <source>
        <strain evidence="3 4">PG1</strain>
    </source>
</reference>
<dbReference type="InterPro" id="IPR011051">
    <property type="entry name" value="RmlC_Cupin_sf"/>
</dbReference>
<protein>
    <submittedName>
        <fullName evidence="3">Putative transcriptional regulator, XRE family with cupin domain</fullName>
    </submittedName>
</protein>
<keyword evidence="1" id="KW-0238">DNA-binding</keyword>
<reference evidence="4" key="1">
    <citation type="submission" date="2011-03" db="EMBL/GenBank/DDBJ databases">
        <authorList>
            <person name="Voget S."/>
            <person name="Streit W.R."/>
            <person name="Jaeger K.E."/>
            <person name="Daniel R."/>
        </authorList>
    </citation>
    <scope>NUCLEOTIDE SEQUENCE [LARGE SCALE GENOMIC DNA]</scope>
    <source>
        <strain evidence="4">PG1</strain>
    </source>
</reference>
<dbReference type="Gene3D" id="1.10.260.40">
    <property type="entry name" value="lambda repressor-like DNA-binding domains"/>
    <property type="match status" value="1"/>
</dbReference>
<dbReference type="AlphaFoldDB" id="A0A0B6S044"/>
<dbReference type="InterPro" id="IPR014710">
    <property type="entry name" value="RmlC-like_jellyroll"/>
</dbReference>
<dbReference type="Gene3D" id="2.60.120.10">
    <property type="entry name" value="Jelly Rolls"/>
    <property type="match status" value="1"/>
</dbReference>
<name>A0A0B6S044_BURPL</name>
<dbReference type="Proteomes" id="UP000031838">
    <property type="component" value="Chromosome 2"/>
</dbReference>
<dbReference type="GO" id="GO:0003677">
    <property type="term" value="F:DNA binding"/>
    <property type="evidence" value="ECO:0007669"/>
    <property type="project" value="UniProtKB-KW"/>
</dbReference>
<dbReference type="GO" id="GO:0005829">
    <property type="term" value="C:cytosol"/>
    <property type="evidence" value="ECO:0007669"/>
    <property type="project" value="TreeGrafter"/>
</dbReference>
<evidence type="ECO:0000313" key="3">
    <source>
        <dbReference type="EMBL" id="AJK50977.1"/>
    </source>
</evidence>
<sequence>MGPFSDETMSAAAAIGARIRALRQRLKLTLDEVAAAAGISKPFLSQVERGRATPSLTSLAGIARALGVTMQYFVEAPSEAKAVRRANTLQFFSFADSANSFARMTNPGSSRQLDAVLVKLPAREPGSAMPSDAGEQFLYVVRGEIALTLNGRTLTLQPGDTAHYEAALTHAWRNAADEEAWVVWVGTPRLF</sequence>
<dbReference type="SMART" id="SM00530">
    <property type="entry name" value="HTH_XRE"/>
    <property type="match status" value="1"/>
</dbReference>
<dbReference type="CDD" id="cd02209">
    <property type="entry name" value="cupin_XRE_C"/>
    <property type="match status" value="1"/>
</dbReference>
<gene>
    <name evidence="3" type="ORF">BGL_2c29230</name>
</gene>